<gene>
    <name evidence="6 8" type="primary">xseB</name>
    <name evidence="8" type="ORF">J3U88_16545</name>
</gene>
<keyword evidence="9" id="KW-1185">Reference proteome</keyword>
<dbReference type="PANTHER" id="PTHR34137">
    <property type="entry name" value="EXODEOXYRIBONUCLEASE 7 SMALL SUBUNIT"/>
    <property type="match status" value="1"/>
</dbReference>
<dbReference type="HAMAP" id="MF_00337">
    <property type="entry name" value="Exonuc_7_S"/>
    <property type="match status" value="1"/>
</dbReference>
<evidence type="ECO:0000313" key="9">
    <source>
        <dbReference type="Proteomes" id="UP000664417"/>
    </source>
</evidence>
<keyword evidence="2 6" id="KW-0963">Cytoplasm</keyword>
<dbReference type="GO" id="GO:0009318">
    <property type="term" value="C:exodeoxyribonuclease VII complex"/>
    <property type="evidence" value="ECO:0007669"/>
    <property type="project" value="UniProtKB-UniRule"/>
</dbReference>
<sequence>MEQQTPDKQPGFEERLALLEQIVEKLDATDVPLEEAIGFYEDGIKLSASLHKTLEQAQERIELLTQAGQDIMETEPFEAQADA</sequence>
<evidence type="ECO:0000313" key="8">
    <source>
        <dbReference type="EMBL" id="MBO1320086.1"/>
    </source>
</evidence>
<evidence type="ECO:0000256" key="2">
    <source>
        <dbReference type="ARBA" id="ARBA00022490"/>
    </source>
</evidence>
<evidence type="ECO:0000256" key="5">
    <source>
        <dbReference type="ARBA" id="ARBA00022839"/>
    </source>
</evidence>
<dbReference type="EMBL" id="JAFREP010000015">
    <property type="protein sequence ID" value="MBO1320086.1"/>
    <property type="molecule type" value="Genomic_DNA"/>
</dbReference>
<dbReference type="SUPFAM" id="SSF116842">
    <property type="entry name" value="XseB-like"/>
    <property type="match status" value="1"/>
</dbReference>
<dbReference type="AlphaFoldDB" id="A0A8J7Q7Z7"/>
<evidence type="ECO:0000256" key="1">
    <source>
        <dbReference type="ARBA" id="ARBA00009998"/>
    </source>
</evidence>
<dbReference type="InterPro" id="IPR037004">
    <property type="entry name" value="Exonuc_VII_ssu_sf"/>
</dbReference>
<dbReference type="EC" id="3.1.11.6" evidence="6"/>
<evidence type="ECO:0000256" key="4">
    <source>
        <dbReference type="ARBA" id="ARBA00022801"/>
    </source>
</evidence>
<protein>
    <recommendedName>
        <fullName evidence="6">Exodeoxyribonuclease 7 small subunit</fullName>
        <ecNumber evidence="6">3.1.11.6</ecNumber>
    </recommendedName>
    <alternativeName>
        <fullName evidence="6">Exodeoxyribonuclease VII small subunit</fullName>
        <shortName evidence="6">Exonuclease VII small subunit</shortName>
    </alternativeName>
</protein>
<comment type="subcellular location">
    <subcellularLocation>
        <location evidence="6">Cytoplasm</location>
    </subcellularLocation>
</comment>
<comment type="caution">
    <text evidence="8">The sequence shown here is derived from an EMBL/GenBank/DDBJ whole genome shotgun (WGS) entry which is preliminary data.</text>
</comment>
<dbReference type="Pfam" id="PF02609">
    <property type="entry name" value="Exonuc_VII_S"/>
    <property type="match status" value="1"/>
</dbReference>
<evidence type="ECO:0000256" key="7">
    <source>
        <dbReference type="SAM" id="Coils"/>
    </source>
</evidence>
<evidence type="ECO:0000256" key="3">
    <source>
        <dbReference type="ARBA" id="ARBA00022722"/>
    </source>
</evidence>
<dbReference type="GO" id="GO:0005829">
    <property type="term" value="C:cytosol"/>
    <property type="evidence" value="ECO:0007669"/>
    <property type="project" value="TreeGrafter"/>
</dbReference>
<dbReference type="NCBIfam" id="TIGR01280">
    <property type="entry name" value="xseB"/>
    <property type="match status" value="1"/>
</dbReference>
<dbReference type="InterPro" id="IPR003761">
    <property type="entry name" value="Exonuc_VII_S"/>
</dbReference>
<proteinExistence type="inferred from homology"/>
<dbReference type="RefSeq" id="WP_207860039.1">
    <property type="nucleotide sequence ID" value="NZ_JAFREP010000015.1"/>
</dbReference>
<feature type="coiled-coil region" evidence="7">
    <location>
        <begin position="47"/>
        <end position="74"/>
    </location>
</feature>
<keyword evidence="5 6" id="KW-0269">Exonuclease</keyword>
<comment type="function">
    <text evidence="6">Bidirectionally degrades single-stranded DNA into large acid-insoluble oligonucleotides, which are then degraded further into small acid-soluble oligonucleotides.</text>
</comment>
<dbReference type="GO" id="GO:0006308">
    <property type="term" value="P:DNA catabolic process"/>
    <property type="evidence" value="ECO:0007669"/>
    <property type="project" value="UniProtKB-UniRule"/>
</dbReference>
<dbReference type="Proteomes" id="UP000664417">
    <property type="component" value="Unassembled WGS sequence"/>
</dbReference>
<comment type="similarity">
    <text evidence="1 6">Belongs to the XseB family.</text>
</comment>
<keyword evidence="3 6" id="KW-0540">Nuclease</keyword>
<reference evidence="8" key="1">
    <citation type="submission" date="2021-03" db="EMBL/GenBank/DDBJ databases">
        <authorList>
            <person name="Wang G."/>
        </authorList>
    </citation>
    <scope>NUCLEOTIDE SEQUENCE</scope>
    <source>
        <strain evidence="8">KCTC 12899</strain>
    </source>
</reference>
<comment type="subunit">
    <text evidence="6">Heterooligomer composed of large and small subunits.</text>
</comment>
<dbReference type="PANTHER" id="PTHR34137:SF1">
    <property type="entry name" value="EXODEOXYRIBONUCLEASE 7 SMALL SUBUNIT"/>
    <property type="match status" value="1"/>
</dbReference>
<comment type="catalytic activity">
    <reaction evidence="6">
        <text>Exonucleolytic cleavage in either 5'- to 3'- or 3'- to 5'-direction to yield nucleoside 5'-phosphates.</text>
        <dbReference type="EC" id="3.1.11.6"/>
    </reaction>
</comment>
<dbReference type="PIRSF" id="PIRSF006488">
    <property type="entry name" value="Exonuc_VII_S"/>
    <property type="match status" value="1"/>
</dbReference>
<keyword evidence="4 6" id="KW-0378">Hydrolase</keyword>
<evidence type="ECO:0000256" key="6">
    <source>
        <dbReference type="HAMAP-Rule" id="MF_00337"/>
    </source>
</evidence>
<accession>A0A8J7Q7Z7</accession>
<dbReference type="Gene3D" id="1.10.287.1040">
    <property type="entry name" value="Exonuclease VII, small subunit"/>
    <property type="match status" value="1"/>
</dbReference>
<organism evidence="8 9">
    <name type="scientific">Acanthopleuribacter pedis</name>
    <dbReference type="NCBI Taxonomy" id="442870"/>
    <lineage>
        <taxon>Bacteria</taxon>
        <taxon>Pseudomonadati</taxon>
        <taxon>Acidobacteriota</taxon>
        <taxon>Holophagae</taxon>
        <taxon>Acanthopleuribacterales</taxon>
        <taxon>Acanthopleuribacteraceae</taxon>
        <taxon>Acanthopleuribacter</taxon>
    </lineage>
</organism>
<keyword evidence="7" id="KW-0175">Coiled coil</keyword>
<dbReference type="GO" id="GO:0008855">
    <property type="term" value="F:exodeoxyribonuclease VII activity"/>
    <property type="evidence" value="ECO:0007669"/>
    <property type="project" value="UniProtKB-UniRule"/>
</dbReference>
<name>A0A8J7Q7Z7_9BACT</name>